<evidence type="ECO:0000256" key="5">
    <source>
        <dbReference type="ARBA" id="ARBA00023136"/>
    </source>
</evidence>
<keyword evidence="4 6" id="KW-1133">Transmembrane helix</keyword>
<dbReference type="GO" id="GO:0022857">
    <property type="term" value="F:transmembrane transporter activity"/>
    <property type="evidence" value="ECO:0007669"/>
    <property type="project" value="InterPro"/>
</dbReference>
<evidence type="ECO:0000256" key="1">
    <source>
        <dbReference type="ARBA" id="ARBA00004651"/>
    </source>
</evidence>
<gene>
    <name evidence="8" type="ORF">R50_0295</name>
</gene>
<evidence type="ECO:0000313" key="8">
    <source>
        <dbReference type="EMBL" id="CAB1127801.1"/>
    </source>
</evidence>
<dbReference type="KEGG" id="hfv:R50_0295"/>
<sequence length="51" mass="5485">MDKTGRLKMFLLDPYFLVVSAVGAALSTHLGMLVGFRLRMGTGAGLDFPVL</sequence>
<evidence type="ECO:0000256" key="6">
    <source>
        <dbReference type="SAM" id="Phobius"/>
    </source>
</evidence>
<accession>A0A6F8ZCZ5</accession>
<evidence type="ECO:0000259" key="7">
    <source>
        <dbReference type="PROSITE" id="PS50850"/>
    </source>
</evidence>
<evidence type="ECO:0000256" key="4">
    <source>
        <dbReference type="ARBA" id="ARBA00022989"/>
    </source>
</evidence>
<keyword evidence="3 6" id="KW-0812">Transmembrane</keyword>
<evidence type="ECO:0000313" key="9">
    <source>
        <dbReference type="Proteomes" id="UP000503399"/>
    </source>
</evidence>
<organism evidence="8 9">
    <name type="scientific">Candidatus Hydrogenisulfobacillus filiaventi</name>
    <dbReference type="NCBI Taxonomy" id="2707344"/>
    <lineage>
        <taxon>Bacteria</taxon>
        <taxon>Bacillati</taxon>
        <taxon>Bacillota</taxon>
        <taxon>Clostridia</taxon>
        <taxon>Eubacteriales</taxon>
        <taxon>Clostridiales Family XVII. Incertae Sedis</taxon>
        <taxon>Candidatus Hydrogenisulfobacillus</taxon>
    </lineage>
</organism>
<dbReference type="InterPro" id="IPR020846">
    <property type="entry name" value="MFS_dom"/>
</dbReference>
<dbReference type="InterPro" id="IPR036259">
    <property type="entry name" value="MFS_trans_sf"/>
</dbReference>
<proteinExistence type="predicted"/>
<dbReference type="AlphaFoldDB" id="A0A6F8ZCZ5"/>
<evidence type="ECO:0000256" key="2">
    <source>
        <dbReference type="ARBA" id="ARBA00022448"/>
    </source>
</evidence>
<keyword evidence="5 6" id="KW-0472">Membrane</keyword>
<feature type="transmembrane region" description="Helical" evidence="6">
    <location>
        <begin position="15"/>
        <end position="36"/>
    </location>
</feature>
<reference evidence="8 9" key="1">
    <citation type="submission" date="2020-02" db="EMBL/GenBank/DDBJ databases">
        <authorList>
            <person name="Hogendoorn C."/>
        </authorList>
    </citation>
    <scope>NUCLEOTIDE SEQUENCE [LARGE SCALE GENOMIC DNA]</scope>
    <source>
        <strain evidence="8">R501</strain>
    </source>
</reference>
<dbReference type="Proteomes" id="UP000503399">
    <property type="component" value="Chromosome"/>
</dbReference>
<keyword evidence="2" id="KW-0813">Transport</keyword>
<keyword evidence="9" id="KW-1185">Reference proteome</keyword>
<evidence type="ECO:0000256" key="3">
    <source>
        <dbReference type="ARBA" id="ARBA00022692"/>
    </source>
</evidence>
<dbReference type="SUPFAM" id="SSF103473">
    <property type="entry name" value="MFS general substrate transporter"/>
    <property type="match status" value="1"/>
</dbReference>
<feature type="domain" description="Major facilitator superfamily (MFS) profile" evidence="7">
    <location>
        <begin position="1"/>
        <end position="51"/>
    </location>
</feature>
<dbReference type="EMBL" id="LR778114">
    <property type="protein sequence ID" value="CAB1127801.1"/>
    <property type="molecule type" value="Genomic_DNA"/>
</dbReference>
<comment type="subcellular location">
    <subcellularLocation>
        <location evidence="1">Cell membrane</location>
        <topology evidence="1">Multi-pass membrane protein</topology>
    </subcellularLocation>
</comment>
<protein>
    <recommendedName>
        <fullName evidence="7">Major facilitator superfamily (MFS) profile domain-containing protein</fullName>
    </recommendedName>
</protein>
<name>A0A6F8ZCZ5_9FIRM</name>
<dbReference type="PROSITE" id="PS50850">
    <property type="entry name" value="MFS"/>
    <property type="match status" value="1"/>
</dbReference>
<dbReference type="GO" id="GO:0005886">
    <property type="term" value="C:plasma membrane"/>
    <property type="evidence" value="ECO:0007669"/>
    <property type="project" value="UniProtKB-SubCell"/>
</dbReference>